<dbReference type="InterPro" id="IPR008928">
    <property type="entry name" value="6-hairpin_glycosidase_sf"/>
</dbReference>
<dbReference type="PANTHER" id="PTHR10569:SF2">
    <property type="entry name" value="GLYCOGEN DEBRANCHING ENZYME"/>
    <property type="match status" value="1"/>
</dbReference>
<feature type="domain" description="Glycogen debranching enzyme C-terminal" evidence="1">
    <location>
        <begin position="232"/>
        <end position="591"/>
    </location>
</feature>
<dbReference type="PANTHER" id="PTHR10569">
    <property type="entry name" value="GLYCOGEN DEBRANCHING ENZYME"/>
    <property type="match status" value="1"/>
</dbReference>
<evidence type="ECO:0000313" key="3">
    <source>
        <dbReference type="Proteomes" id="UP001597197"/>
    </source>
</evidence>
<dbReference type="InterPro" id="IPR032790">
    <property type="entry name" value="GDE_C"/>
</dbReference>
<gene>
    <name evidence="2" type="ORF">ACFSDX_02480</name>
</gene>
<proteinExistence type="predicted"/>
<dbReference type="Pfam" id="PF06202">
    <property type="entry name" value="GDE_C"/>
    <property type="match status" value="1"/>
</dbReference>
<keyword evidence="3" id="KW-1185">Reference proteome</keyword>
<sequence length="741" mass="82934">MPDQRDILETMRIAVPRPDNRIASFTNKAAAYYCAATHAADHPEYSWFEGLNVAKNRVFGGYDLYVGDQRLDNQAAAATVYPHKLERQHGPALQEELWLFDERNLLEVDLSGAPQPVGIQLKGERVNFLRQQDDIAFFSAQEGNFVLAVAPRQPGAALTRQGERVATAGTGFFIACGQDEAEAVALVREGQQHGPALKLARQQRLRQFLQTHAYLVASNDALTLALRWLAITTDQLVARQQGDGIYAGLPWFNEYWGRDEFIALPGAVLVTGQFATARRMLVSFAQFQQTDPASKYYGRVPNIVNPSKIDYHTTDGTPRFVLALRAYVQYSGDLDLGRELYPAVRASIEGALQNWVDDRGYLLHEDNETWMDARDAHHVAYTPRGTRANDIQALWYQQLLAGAYFAAYMHDSVNQAKWTQLAEQVKQHFGQDYRQPTHDYLADRLDPQGRPDFTLRPNQLFALDLVADPAFTRQVLRKTWQALVYPWGVATLDQHDPQFHPYHLAPDYHKDAAYHRGTIWPWLNGIAIQRMLEAGQVETAYQLFANANRQALTLGVVGGLGENLDAYPRPGQAWPKLTGAYLQAWSNAEQLRVWYQYFLGIRPDVPHQHLTLAPRLPAAIQYLDYRFVLGAGAVAAQYQAGPQRTFTYTFQGVEANVEVDILPFAPTTIAVQPGTTLKVTATAQQFTLELFAQSRLVRTASVAPSATRLAQQAQDDEALADVAFARPLPLSSHPVVAAAHE</sequence>
<organism evidence="2 3">
    <name type="scientific">Hymenobacter bucti</name>
    <dbReference type="NCBI Taxonomy" id="1844114"/>
    <lineage>
        <taxon>Bacteria</taxon>
        <taxon>Pseudomonadati</taxon>
        <taxon>Bacteroidota</taxon>
        <taxon>Cytophagia</taxon>
        <taxon>Cytophagales</taxon>
        <taxon>Hymenobacteraceae</taxon>
        <taxon>Hymenobacter</taxon>
    </lineage>
</organism>
<reference evidence="3" key="1">
    <citation type="journal article" date="2019" name="Int. J. Syst. Evol. Microbiol.">
        <title>The Global Catalogue of Microorganisms (GCM) 10K type strain sequencing project: providing services to taxonomists for standard genome sequencing and annotation.</title>
        <authorList>
            <consortium name="The Broad Institute Genomics Platform"/>
            <consortium name="The Broad Institute Genome Sequencing Center for Infectious Disease"/>
            <person name="Wu L."/>
            <person name="Ma J."/>
        </authorList>
    </citation>
    <scope>NUCLEOTIDE SEQUENCE [LARGE SCALE GENOMIC DNA]</scope>
    <source>
        <strain evidence="3">CGMCC 1.15795</strain>
    </source>
</reference>
<evidence type="ECO:0000259" key="1">
    <source>
        <dbReference type="Pfam" id="PF06202"/>
    </source>
</evidence>
<dbReference type="InterPro" id="IPR012341">
    <property type="entry name" value="6hp_glycosidase-like_sf"/>
</dbReference>
<protein>
    <submittedName>
        <fullName evidence="2">Amylo-alpha-1,6-glucosidase</fullName>
    </submittedName>
</protein>
<dbReference type="EMBL" id="JBHUFD010000001">
    <property type="protein sequence ID" value="MFD1871276.1"/>
    <property type="molecule type" value="Genomic_DNA"/>
</dbReference>
<dbReference type="SUPFAM" id="SSF48208">
    <property type="entry name" value="Six-hairpin glycosidases"/>
    <property type="match status" value="1"/>
</dbReference>
<evidence type="ECO:0000313" key="2">
    <source>
        <dbReference type="EMBL" id="MFD1871276.1"/>
    </source>
</evidence>
<accession>A0ABW4QNY4</accession>
<dbReference type="InterPro" id="IPR010401">
    <property type="entry name" value="AGL/Gdb1"/>
</dbReference>
<name>A0ABW4QNY4_9BACT</name>
<comment type="caution">
    <text evidence="2">The sequence shown here is derived from an EMBL/GenBank/DDBJ whole genome shotgun (WGS) entry which is preliminary data.</text>
</comment>
<dbReference type="RefSeq" id="WP_382311619.1">
    <property type="nucleotide sequence ID" value="NZ_JBHUFD010000001.1"/>
</dbReference>
<dbReference type="Proteomes" id="UP001597197">
    <property type="component" value="Unassembled WGS sequence"/>
</dbReference>
<dbReference type="Gene3D" id="1.50.10.10">
    <property type="match status" value="1"/>
</dbReference>